<evidence type="ECO:0000256" key="1">
    <source>
        <dbReference type="ARBA" id="ARBA00011900"/>
    </source>
</evidence>
<accession>X1KLU3</accession>
<dbReference type="PROSITE" id="PS00092">
    <property type="entry name" value="N6_MTASE"/>
    <property type="match status" value="1"/>
</dbReference>
<protein>
    <recommendedName>
        <fullName evidence="1">site-specific DNA-methyltransferase (adenine-specific)</fullName>
        <ecNumber evidence="1">2.1.1.72</ecNumber>
    </recommendedName>
</protein>
<dbReference type="PANTHER" id="PTHR33841:SF1">
    <property type="entry name" value="DNA METHYLTRANSFERASE A"/>
    <property type="match status" value="1"/>
</dbReference>
<evidence type="ECO:0000256" key="5">
    <source>
        <dbReference type="ARBA" id="ARBA00047942"/>
    </source>
</evidence>
<feature type="non-terminal residue" evidence="7">
    <location>
        <position position="401"/>
    </location>
</feature>
<dbReference type="InterPro" id="IPR029063">
    <property type="entry name" value="SAM-dependent_MTases_sf"/>
</dbReference>
<dbReference type="GO" id="GO:0009307">
    <property type="term" value="P:DNA restriction-modification system"/>
    <property type="evidence" value="ECO:0007669"/>
    <property type="project" value="UniProtKB-KW"/>
</dbReference>
<feature type="domain" description="DNA methylase adenine-specific" evidence="6">
    <location>
        <begin position="162"/>
        <end position="277"/>
    </location>
</feature>
<organism evidence="7">
    <name type="scientific">marine sediment metagenome</name>
    <dbReference type="NCBI Taxonomy" id="412755"/>
    <lineage>
        <taxon>unclassified sequences</taxon>
        <taxon>metagenomes</taxon>
        <taxon>ecological metagenomes</taxon>
    </lineage>
</organism>
<dbReference type="GO" id="GO:0032259">
    <property type="term" value="P:methylation"/>
    <property type="evidence" value="ECO:0007669"/>
    <property type="project" value="UniProtKB-KW"/>
</dbReference>
<proteinExistence type="predicted"/>
<dbReference type="EC" id="2.1.1.72" evidence="1"/>
<dbReference type="PANTHER" id="PTHR33841">
    <property type="entry name" value="DNA METHYLTRANSFERASE YEEA-RELATED"/>
    <property type="match status" value="1"/>
</dbReference>
<dbReference type="InterPro" id="IPR050953">
    <property type="entry name" value="N4_N6_ade-DNA_methylase"/>
</dbReference>
<dbReference type="AlphaFoldDB" id="X1KLU3"/>
<keyword evidence="3" id="KW-0808">Transferase</keyword>
<keyword evidence="4" id="KW-0680">Restriction system</keyword>
<name>X1KLU3_9ZZZZ</name>
<evidence type="ECO:0000313" key="7">
    <source>
        <dbReference type="EMBL" id="GAI07648.1"/>
    </source>
</evidence>
<dbReference type="Gene3D" id="3.40.50.150">
    <property type="entry name" value="Vaccinia Virus protein VP39"/>
    <property type="match status" value="1"/>
</dbReference>
<sequence>VEYLKRAMLQAAPISSQRDLAWFLASYARTANSRLVGKDIPTMISVRSALEAALGLKFEGDKGEHFFRSTLVQTVFYGLFSAWVLWCKKRPNTALDYFDWHTAVWHLQVPVMQALFGQIVTPAHVGPLDLEDTLDWAAATLNRVDRASFFSAFEEGKAVQYFYEPFLEAFDPELRKQLGVWYTPPEIVRYMVARVDTVLREELDIADGLADPKVFVLDPCCGTGSYLVEVLRHIYQTLKSKGADALLASDLKQAALKRVFGFEILPAPFVVSHMQLGLLLQNLGAPLSDTTHERAGVYLTNALTGWEPLDPEKEKAFQAMLTGFPQLLEEQADARKVKQQVPILVILGNPPYNAFAGTATTKEEKDSVAPYKESLTKKWGIKKFNLDDLYIRFFRMAERRI</sequence>
<dbReference type="EMBL" id="BARV01007413">
    <property type="protein sequence ID" value="GAI07648.1"/>
    <property type="molecule type" value="Genomic_DNA"/>
</dbReference>
<evidence type="ECO:0000256" key="3">
    <source>
        <dbReference type="ARBA" id="ARBA00022679"/>
    </source>
</evidence>
<reference evidence="7" key="1">
    <citation type="journal article" date="2014" name="Front. Microbiol.">
        <title>High frequency of phylogenetically diverse reductive dehalogenase-homologous genes in deep subseafloor sedimentary metagenomes.</title>
        <authorList>
            <person name="Kawai M."/>
            <person name="Futagami T."/>
            <person name="Toyoda A."/>
            <person name="Takaki Y."/>
            <person name="Nishi S."/>
            <person name="Hori S."/>
            <person name="Arai W."/>
            <person name="Tsubouchi T."/>
            <person name="Morono Y."/>
            <person name="Uchiyama I."/>
            <person name="Ito T."/>
            <person name="Fujiyama A."/>
            <person name="Inagaki F."/>
            <person name="Takami H."/>
        </authorList>
    </citation>
    <scope>NUCLEOTIDE SEQUENCE</scope>
    <source>
        <strain evidence="7">Expedition CK06-06</strain>
    </source>
</reference>
<dbReference type="InterPro" id="IPR003356">
    <property type="entry name" value="DNA_methylase_A-5"/>
</dbReference>
<dbReference type="GO" id="GO:0008170">
    <property type="term" value="F:N-methyltransferase activity"/>
    <property type="evidence" value="ECO:0007669"/>
    <property type="project" value="InterPro"/>
</dbReference>
<dbReference type="GO" id="GO:0003677">
    <property type="term" value="F:DNA binding"/>
    <property type="evidence" value="ECO:0007669"/>
    <property type="project" value="InterPro"/>
</dbReference>
<evidence type="ECO:0000256" key="2">
    <source>
        <dbReference type="ARBA" id="ARBA00022603"/>
    </source>
</evidence>
<comment type="caution">
    <text evidence="7">The sequence shown here is derived from an EMBL/GenBank/DDBJ whole genome shotgun (WGS) entry which is preliminary data.</text>
</comment>
<dbReference type="InterPro" id="IPR002052">
    <property type="entry name" value="DNA_methylase_N6_adenine_CS"/>
</dbReference>
<dbReference type="GO" id="GO:0009007">
    <property type="term" value="F:site-specific DNA-methyltransferase (adenine-specific) activity"/>
    <property type="evidence" value="ECO:0007669"/>
    <property type="project" value="UniProtKB-EC"/>
</dbReference>
<dbReference type="SUPFAM" id="SSF53335">
    <property type="entry name" value="S-adenosyl-L-methionine-dependent methyltransferases"/>
    <property type="match status" value="1"/>
</dbReference>
<feature type="non-terminal residue" evidence="7">
    <location>
        <position position="1"/>
    </location>
</feature>
<evidence type="ECO:0000259" key="6">
    <source>
        <dbReference type="Pfam" id="PF02384"/>
    </source>
</evidence>
<comment type="catalytic activity">
    <reaction evidence="5">
        <text>a 2'-deoxyadenosine in DNA + S-adenosyl-L-methionine = an N(6)-methyl-2'-deoxyadenosine in DNA + S-adenosyl-L-homocysteine + H(+)</text>
        <dbReference type="Rhea" id="RHEA:15197"/>
        <dbReference type="Rhea" id="RHEA-COMP:12418"/>
        <dbReference type="Rhea" id="RHEA-COMP:12419"/>
        <dbReference type="ChEBI" id="CHEBI:15378"/>
        <dbReference type="ChEBI" id="CHEBI:57856"/>
        <dbReference type="ChEBI" id="CHEBI:59789"/>
        <dbReference type="ChEBI" id="CHEBI:90615"/>
        <dbReference type="ChEBI" id="CHEBI:90616"/>
        <dbReference type="EC" id="2.1.1.72"/>
    </reaction>
</comment>
<dbReference type="Pfam" id="PF02384">
    <property type="entry name" value="N6_Mtase"/>
    <property type="match status" value="1"/>
</dbReference>
<gene>
    <name evidence="7" type="ORF">S06H3_15101</name>
</gene>
<keyword evidence="2" id="KW-0489">Methyltransferase</keyword>
<evidence type="ECO:0000256" key="4">
    <source>
        <dbReference type="ARBA" id="ARBA00022747"/>
    </source>
</evidence>
<dbReference type="PRINTS" id="PR00507">
    <property type="entry name" value="N12N6MTFRASE"/>
</dbReference>